<gene>
    <name evidence="2" type="ORF">B9G39_08230</name>
</gene>
<organism evidence="2 3">
    <name type="scientific">Zooshikella ganghwensis</name>
    <dbReference type="NCBI Taxonomy" id="202772"/>
    <lineage>
        <taxon>Bacteria</taxon>
        <taxon>Pseudomonadati</taxon>
        <taxon>Pseudomonadota</taxon>
        <taxon>Gammaproteobacteria</taxon>
        <taxon>Oceanospirillales</taxon>
        <taxon>Zooshikellaceae</taxon>
        <taxon>Zooshikella</taxon>
    </lineage>
</organism>
<evidence type="ECO:0000313" key="3">
    <source>
        <dbReference type="Proteomes" id="UP000257039"/>
    </source>
</evidence>
<keyword evidence="3" id="KW-1185">Reference proteome</keyword>
<proteinExistence type="predicted"/>
<name>A0A4P9VJH9_9GAMM</name>
<dbReference type="SUPFAM" id="SSF55729">
    <property type="entry name" value="Acyl-CoA N-acyltransferases (Nat)"/>
    <property type="match status" value="1"/>
</dbReference>
<feature type="domain" description="BioF2-like acetyltransferase" evidence="1">
    <location>
        <begin position="143"/>
        <end position="278"/>
    </location>
</feature>
<protein>
    <submittedName>
        <fullName evidence="2">GNAT family N-acetyltransferase</fullName>
    </submittedName>
</protein>
<evidence type="ECO:0000313" key="2">
    <source>
        <dbReference type="EMBL" id="RDH43428.1"/>
    </source>
</evidence>
<dbReference type="InterPro" id="IPR038740">
    <property type="entry name" value="BioF2-like_GNAT_dom"/>
</dbReference>
<comment type="caution">
    <text evidence="2">The sequence shown here is derived from an EMBL/GenBank/DDBJ whole genome shotgun (WGS) entry which is preliminary data.</text>
</comment>
<reference evidence="2 3" key="1">
    <citation type="submission" date="2017-04" db="EMBL/GenBank/DDBJ databases">
        <title>Draft genome sequence of Zooshikella ganghwensis VG4 isolated from Red Sea sediments.</title>
        <authorList>
            <person name="Rehman Z."/>
            <person name="Alam I."/>
            <person name="Kamau A."/>
            <person name="Bajic V."/>
            <person name="Leiknes T."/>
        </authorList>
    </citation>
    <scope>NUCLEOTIDE SEQUENCE [LARGE SCALE GENOMIC DNA]</scope>
    <source>
        <strain evidence="2 3">VG4</strain>
    </source>
</reference>
<dbReference type="Gene3D" id="3.40.630.30">
    <property type="match status" value="1"/>
</dbReference>
<dbReference type="RefSeq" id="WP_094786760.1">
    <property type="nucleotide sequence ID" value="NZ_NDXW01000001.1"/>
</dbReference>
<dbReference type="EMBL" id="NDXW01000001">
    <property type="protein sequence ID" value="RDH43428.1"/>
    <property type="molecule type" value="Genomic_DNA"/>
</dbReference>
<dbReference type="InterPro" id="IPR016181">
    <property type="entry name" value="Acyl_CoA_acyltransferase"/>
</dbReference>
<dbReference type="AlphaFoldDB" id="A0A4P9VJH9"/>
<evidence type="ECO:0000259" key="1">
    <source>
        <dbReference type="Pfam" id="PF13480"/>
    </source>
</evidence>
<sequence>MQSPSYWKPLRWGNCLSLKKSRTQLVLPDKKLKEKVVKHYQERVLVCGNLVSNGLHGVALSDELPVEQGWRIAAELMYRIRRGEKINGSVNFVLIKDLNKGELDDSMVMERYSYRKIQTDPDMVLHLPERCDSFDDYLQLLTSKYRNRIRKVIKNLQQTNITDERVTDLAPYEAIIYRLYLQVEERAEVRPATLPQGYFSALASALGKGFCCSIVKHDNEIVGFVSTIKDGDIAKGYYVGFDEQTNQTFPIYFRLLQLVIEHGISMGCQVISFGRTASEPKTGLGAKPFSTYVWARHRLPTVNFIVRKLFRVIPCEEAPERNALKKSEG</sequence>
<keyword evidence="2" id="KW-0808">Transferase</keyword>
<dbReference type="Pfam" id="PF13480">
    <property type="entry name" value="Acetyltransf_6"/>
    <property type="match status" value="1"/>
</dbReference>
<accession>A0A4P9VJH9</accession>
<dbReference type="Proteomes" id="UP000257039">
    <property type="component" value="Unassembled WGS sequence"/>
</dbReference>
<dbReference type="GO" id="GO:0016740">
    <property type="term" value="F:transferase activity"/>
    <property type="evidence" value="ECO:0007669"/>
    <property type="project" value="UniProtKB-KW"/>
</dbReference>